<dbReference type="InterPro" id="IPR023214">
    <property type="entry name" value="HAD_sf"/>
</dbReference>
<dbReference type="InterPro" id="IPR036412">
    <property type="entry name" value="HAD-like_sf"/>
</dbReference>
<feature type="transmembrane region" description="Helical" evidence="10">
    <location>
        <begin position="787"/>
        <end position="806"/>
    </location>
</feature>
<dbReference type="PRINTS" id="PR00119">
    <property type="entry name" value="CATATPASE"/>
</dbReference>
<evidence type="ECO:0000259" key="12">
    <source>
        <dbReference type="SMART" id="SM00746"/>
    </source>
</evidence>
<dbReference type="InterPro" id="IPR059000">
    <property type="entry name" value="ATPase_P-type_domA"/>
</dbReference>
<dbReference type="InterPro" id="IPR018303">
    <property type="entry name" value="ATPase_P-typ_P_site"/>
</dbReference>
<dbReference type="RefSeq" id="WP_171184326.1">
    <property type="nucleotide sequence ID" value="NZ_WTPX01000019.1"/>
</dbReference>
<keyword evidence="14" id="KW-1185">Reference proteome</keyword>
<dbReference type="CDD" id="cd02094">
    <property type="entry name" value="P-type_ATPase_Cu-like"/>
    <property type="match status" value="1"/>
</dbReference>
<comment type="subcellular location">
    <subcellularLocation>
        <location evidence="10">Cell membrane</location>
    </subcellularLocation>
    <subcellularLocation>
        <location evidence="1">Endomembrane system</location>
        <topology evidence="1">Multi-pass membrane protein</topology>
    </subcellularLocation>
</comment>
<dbReference type="InterPro" id="IPR044492">
    <property type="entry name" value="P_typ_ATPase_HD_dom"/>
</dbReference>
<dbReference type="NCBIfam" id="TIGR01511">
    <property type="entry name" value="ATPase-IB1_Cu"/>
    <property type="match status" value="1"/>
</dbReference>
<feature type="domain" description="TRASH" evidence="12">
    <location>
        <begin position="19"/>
        <end position="56"/>
    </location>
</feature>
<dbReference type="InterPro" id="IPR023299">
    <property type="entry name" value="ATPase_P-typ_cyto_dom_N"/>
</dbReference>
<dbReference type="PANTHER" id="PTHR43520:SF8">
    <property type="entry name" value="P-TYPE CU(+) TRANSPORTER"/>
    <property type="match status" value="1"/>
</dbReference>
<dbReference type="Pfam" id="PF04945">
    <property type="entry name" value="YHS"/>
    <property type="match status" value="1"/>
</dbReference>
<dbReference type="SUPFAM" id="SSF56784">
    <property type="entry name" value="HAD-like"/>
    <property type="match status" value="1"/>
</dbReference>
<dbReference type="Pfam" id="PF00122">
    <property type="entry name" value="E1-E2_ATPase"/>
    <property type="match status" value="1"/>
</dbReference>
<evidence type="ECO:0000256" key="2">
    <source>
        <dbReference type="ARBA" id="ARBA00006024"/>
    </source>
</evidence>
<dbReference type="PRINTS" id="PR00943">
    <property type="entry name" value="CUATPASE"/>
</dbReference>
<evidence type="ECO:0000313" key="13">
    <source>
        <dbReference type="EMBL" id="NNJ24897.1"/>
    </source>
</evidence>
<evidence type="ECO:0000256" key="3">
    <source>
        <dbReference type="ARBA" id="ARBA00022692"/>
    </source>
</evidence>
<keyword evidence="9 10" id="KW-0472">Membrane</keyword>
<dbReference type="Pfam" id="PF00702">
    <property type="entry name" value="Hydrolase"/>
    <property type="match status" value="1"/>
</dbReference>
<dbReference type="InterPro" id="IPR027256">
    <property type="entry name" value="P-typ_ATPase_IB"/>
</dbReference>
<gene>
    <name evidence="13" type="primary">actP_1</name>
    <name evidence="13" type="ORF">LzC2_09590</name>
</gene>
<dbReference type="SUPFAM" id="SSF47240">
    <property type="entry name" value="Ferritin-like"/>
    <property type="match status" value="1"/>
</dbReference>
<dbReference type="PANTHER" id="PTHR43520">
    <property type="entry name" value="ATP7, ISOFORM B"/>
    <property type="match status" value="1"/>
</dbReference>
<evidence type="ECO:0000256" key="9">
    <source>
        <dbReference type="ARBA" id="ARBA00023136"/>
    </source>
</evidence>
<keyword evidence="3 10" id="KW-0812">Transmembrane</keyword>
<dbReference type="Pfam" id="PF19335">
    <property type="entry name" value="HMBD"/>
    <property type="match status" value="2"/>
</dbReference>
<dbReference type="InterPro" id="IPR001757">
    <property type="entry name" value="P_typ_ATPase"/>
</dbReference>
<accession>A0ABX1V9X3</accession>
<feature type="transmembrane region" description="Helical" evidence="10">
    <location>
        <begin position="437"/>
        <end position="459"/>
    </location>
</feature>
<feature type="transmembrane region" description="Helical" evidence="10">
    <location>
        <begin position="812"/>
        <end position="834"/>
    </location>
</feature>
<organism evidence="13 14">
    <name type="scientific">Alienimonas chondri</name>
    <dbReference type="NCBI Taxonomy" id="2681879"/>
    <lineage>
        <taxon>Bacteria</taxon>
        <taxon>Pseudomonadati</taxon>
        <taxon>Planctomycetota</taxon>
        <taxon>Planctomycetia</taxon>
        <taxon>Planctomycetales</taxon>
        <taxon>Planctomycetaceae</taxon>
        <taxon>Alienimonas</taxon>
    </lineage>
</organism>
<protein>
    <submittedName>
        <fullName evidence="13">Copper-transporting P-type ATPase</fullName>
    </submittedName>
</protein>
<dbReference type="SFLD" id="SFLDG00002">
    <property type="entry name" value="C1.7:_P-type_atpase_like"/>
    <property type="match status" value="1"/>
</dbReference>
<keyword evidence="10" id="KW-1003">Cell membrane</keyword>
<dbReference type="NCBIfam" id="TIGR01494">
    <property type="entry name" value="ATPase_P-type"/>
    <property type="match status" value="1"/>
</dbReference>
<dbReference type="NCBIfam" id="TIGR01525">
    <property type="entry name" value="ATPase-IB_hvy"/>
    <property type="match status" value="1"/>
</dbReference>
<dbReference type="SFLD" id="SFLDS00003">
    <property type="entry name" value="Haloacid_Dehalogenase"/>
    <property type="match status" value="1"/>
</dbReference>
<dbReference type="InterPro" id="IPR045800">
    <property type="entry name" value="HMBD"/>
</dbReference>
<proteinExistence type="inferred from homology"/>
<dbReference type="InterPro" id="IPR008250">
    <property type="entry name" value="ATPase_P-typ_transduc_dom_A_sf"/>
</dbReference>
<feature type="transmembrane region" description="Helical" evidence="10">
    <location>
        <begin position="179"/>
        <end position="200"/>
    </location>
</feature>
<evidence type="ECO:0000256" key="5">
    <source>
        <dbReference type="ARBA" id="ARBA00022741"/>
    </source>
</evidence>
<name>A0ABX1V9X3_9PLAN</name>
<dbReference type="InterPro" id="IPR012348">
    <property type="entry name" value="RNR-like"/>
</dbReference>
<reference evidence="13 14" key="1">
    <citation type="journal article" date="2020" name="Syst. Appl. Microbiol.">
        <title>Alienimonas chondri sp. nov., a novel planctomycete isolated from the biofilm of the red alga Chondrus crispus.</title>
        <authorList>
            <person name="Vitorino I."/>
            <person name="Albuquerque L."/>
            <person name="Wiegand S."/>
            <person name="Kallscheuer N."/>
            <person name="da Costa M.S."/>
            <person name="Lobo-da-Cunha A."/>
            <person name="Jogler C."/>
            <person name="Lage O.M."/>
        </authorList>
    </citation>
    <scope>NUCLEOTIDE SEQUENCE [LARGE SCALE GENOMIC DNA]</scope>
    <source>
        <strain evidence="13 14">LzC2</strain>
    </source>
</reference>
<feature type="transmembrane region" description="Helical" evidence="10">
    <location>
        <begin position="465"/>
        <end position="488"/>
    </location>
</feature>
<dbReference type="InterPro" id="IPR009078">
    <property type="entry name" value="Ferritin-like_SF"/>
</dbReference>
<dbReference type="SFLD" id="SFLDF00027">
    <property type="entry name" value="p-type_atpase"/>
    <property type="match status" value="1"/>
</dbReference>
<dbReference type="Gene3D" id="2.70.150.10">
    <property type="entry name" value="Calcium-transporting ATPase, cytoplasmic transduction domain A"/>
    <property type="match status" value="1"/>
</dbReference>
<evidence type="ECO:0000256" key="8">
    <source>
        <dbReference type="ARBA" id="ARBA00022989"/>
    </source>
</evidence>
<keyword evidence="8 10" id="KW-1133">Transmembrane helix</keyword>
<dbReference type="Gene3D" id="3.40.1110.10">
    <property type="entry name" value="Calcium-transporting ATPase, cytoplasmic domain N"/>
    <property type="match status" value="1"/>
</dbReference>
<feature type="transmembrane region" description="Helical" evidence="10">
    <location>
        <begin position="282"/>
        <end position="299"/>
    </location>
</feature>
<dbReference type="SUPFAM" id="SSF81653">
    <property type="entry name" value="Calcium ATPase, transduction domain A"/>
    <property type="match status" value="1"/>
</dbReference>
<dbReference type="Gene3D" id="3.40.50.1000">
    <property type="entry name" value="HAD superfamily/HAD-like"/>
    <property type="match status" value="1"/>
</dbReference>
<evidence type="ECO:0000256" key="4">
    <source>
        <dbReference type="ARBA" id="ARBA00022723"/>
    </source>
</evidence>
<dbReference type="InterPro" id="IPR007029">
    <property type="entry name" value="YHS_dom"/>
</dbReference>
<dbReference type="SUPFAM" id="SSF81665">
    <property type="entry name" value="Calcium ATPase, transmembrane domain M"/>
    <property type="match status" value="1"/>
</dbReference>
<evidence type="ECO:0000256" key="6">
    <source>
        <dbReference type="ARBA" id="ARBA00022840"/>
    </source>
</evidence>
<comment type="similarity">
    <text evidence="2 10">Belongs to the cation transport ATPase (P-type) (TC 3.A.3) family. Type IB subfamily.</text>
</comment>
<evidence type="ECO:0000256" key="11">
    <source>
        <dbReference type="SAM" id="MobiDB-lite"/>
    </source>
</evidence>
<comment type="caution">
    <text evidence="13">The sequence shown here is derived from an EMBL/GenBank/DDBJ whole genome shotgun (WGS) entry which is preliminary data.</text>
</comment>
<dbReference type="EMBL" id="WTPX01000019">
    <property type="protein sequence ID" value="NNJ24897.1"/>
    <property type="molecule type" value="Genomic_DNA"/>
</dbReference>
<evidence type="ECO:0000313" key="14">
    <source>
        <dbReference type="Proteomes" id="UP000609651"/>
    </source>
</evidence>
<keyword evidence="5 10" id="KW-0547">Nucleotide-binding</keyword>
<feature type="compositionally biased region" description="Basic and acidic residues" evidence="11">
    <location>
        <begin position="350"/>
        <end position="362"/>
    </location>
</feature>
<feature type="transmembrane region" description="Helical" evidence="10">
    <location>
        <begin position="212"/>
        <end position="231"/>
    </location>
</feature>
<dbReference type="Proteomes" id="UP000609651">
    <property type="component" value="Unassembled WGS sequence"/>
</dbReference>
<evidence type="ECO:0000256" key="7">
    <source>
        <dbReference type="ARBA" id="ARBA00022967"/>
    </source>
</evidence>
<dbReference type="Gene3D" id="1.10.620.20">
    <property type="entry name" value="Ribonucleotide Reductase, subunit A"/>
    <property type="match status" value="1"/>
</dbReference>
<evidence type="ECO:0000256" key="10">
    <source>
        <dbReference type="RuleBase" id="RU362081"/>
    </source>
</evidence>
<sequence>MNDDLPVLDAPATEGTVTDPVCGMTVPVDAPRTVRHAGETYRFCSDGCRTKFTADPERYLDPSNQADEAHGCCHGQGGSSSPLPPGTAAGAYTCACHPEVVAEEPGHCPKCGMALERSGPPTKPGGGTTVYTCPMHPQIEQDGPGDCPICGMALEPKTVAVRGAEDEPDPELVDMTRRFWIGLALGLPVILLAMGPMVGLPVHDWIGARTSHWLQLALATPVVLWCGWPFFVRGWKSVVNRHLNMFTLIGLGVAAAYAYSVAAVVAPGLFPETFREEHSGLIGVYFEAAAMIVVLVLLGQVMELRARRKTGAALRELLSLAPPTARVVSDDGDEREVPLDEVTTGDRLRVRPGEKVPTDGRVIDGGGDVDESMVTGEPVPVRKEEGDSVIGGTVNGAGSLLIEAERVGEDTVLSRIVALVADAQRSRAPIQRVADRAAGYFVPFVLAAAALAFVVWWAVGPEPAFAFALVNAVAVLIVACPCALGLATPMSVMVGVGRGAREGVLFKDASALETLRSCDVLVVDKTGTLTEGKPTLTEVRVVNGFEENDLLRLAAAVERHSEHPLARAVERGAEDRGATVSAAEGFESITGGGVSATVEGRTVLVGAPALLADRGVDLPEDLTAAADRLRSDGRTVFFVAIEAPSGEKQAAGLLAVADPIKETTAEAIRDLHAMGLRIVMLTGDHEATARAVARELNIDEVEAGVSPQRKHDRVAELKAEGGTVAMAGDGINDAPALAAADVGIAMGAGTDVAIESAGVTLVKGDLRGIVRAVRLSRDVVRNIKQNLFFAFVYNAAGVPIAAGLLYPFTGWLLSPMLAAAAMSLSSVSVIGNALRLRRG</sequence>
<keyword evidence="4 10" id="KW-0479">Metal-binding</keyword>
<keyword evidence="6 10" id="KW-0067">ATP-binding</keyword>
<dbReference type="InterPro" id="IPR011017">
    <property type="entry name" value="TRASH_dom"/>
</dbReference>
<feature type="transmembrane region" description="Helical" evidence="10">
    <location>
        <begin position="243"/>
        <end position="270"/>
    </location>
</feature>
<dbReference type="PROSITE" id="PS00154">
    <property type="entry name" value="ATPASE_E1_E2"/>
    <property type="match status" value="1"/>
</dbReference>
<dbReference type="InterPro" id="IPR023298">
    <property type="entry name" value="ATPase_P-typ_TM_dom_sf"/>
</dbReference>
<dbReference type="SMART" id="SM00746">
    <property type="entry name" value="TRASH"/>
    <property type="match status" value="1"/>
</dbReference>
<feature type="region of interest" description="Disordered" evidence="11">
    <location>
        <begin position="350"/>
        <end position="369"/>
    </location>
</feature>
<keyword evidence="7" id="KW-1278">Translocase</keyword>
<evidence type="ECO:0000256" key="1">
    <source>
        <dbReference type="ARBA" id="ARBA00004127"/>
    </source>
</evidence>